<feature type="compositionally biased region" description="Basic and acidic residues" evidence="1">
    <location>
        <begin position="317"/>
        <end position="328"/>
    </location>
</feature>
<feature type="compositionally biased region" description="Basic and acidic residues" evidence="1">
    <location>
        <begin position="377"/>
        <end position="390"/>
    </location>
</feature>
<protein>
    <submittedName>
        <fullName evidence="2">Uncharacterized protein</fullName>
    </submittedName>
</protein>
<feature type="region of interest" description="Disordered" evidence="1">
    <location>
        <begin position="117"/>
        <end position="352"/>
    </location>
</feature>
<feature type="compositionally biased region" description="Basic and acidic residues" evidence="1">
    <location>
        <begin position="122"/>
        <end position="137"/>
    </location>
</feature>
<feature type="compositionally biased region" description="Pro residues" evidence="1">
    <location>
        <begin position="248"/>
        <end position="263"/>
    </location>
</feature>
<feature type="compositionally biased region" description="Basic and acidic residues" evidence="1">
    <location>
        <begin position="145"/>
        <end position="161"/>
    </location>
</feature>
<evidence type="ECO:0000256" key="1">
    <source>
        <dbReference type="SAM" id="MobiDB-lite"/>
    </source>
</evidence>
<dbReference type="EMBL" id="ML987193">
    <property type="protein sequence ID" value="KAF2250545.1"/>
    <property type="molecule type" value="Genomic_DNA"/>
</dbReference>
<feature type="region of interest" description="Disordered" evidence="1">
    <location>
        <begin position="1"/>
        <end position="33"/>
    </location>
</feature>
<keyword evidence="3" id="KW-1185">Reference proteome</keyword>
<accession>A0A6A6IIW7</accession>
<dbReference type="AlphaFoldDB" id="A0A6A6IIW7"/>
<proteinExistence type="predicted"/>
<feature type="compositionally biased region" description="Basic and acidic residues" evidence="1">
    <location>
        <begin position="225"/>
        <end position="240"/>
    </location>
</feature>
<feature type="compositionally biased region" description="Basic residues" evidence="1">
    <location>
        <begin position="215"/>
        <end position="224"/>
    </location>
</feature>
<sequence>MASNKENETPAPVRASKFREATMNSTSSIHAPPDMLWDDLGIEGLIEKYNQEANAPAAAATAAAVVRKRLERVAVGESSAVMTPAPVSSVAPAAEGPLGRFSRAVASFFNGATFSALGKRKAGNEHAEKGLKDRDSHAPGQAGGDDDRKKRAEAAYKEAKELGLLPTPKVFVRPVSRARKASMPSNLLPDTPTPTPSALAPPQTPTLHKSPSKKDLHKQKKLSKRVSDLEHKLAEARKELTLALGSPSVPPVPPLPSTLPPTPNSSTNHFWSENELSPHNHAESASASASKPAGKITKKRKASGADNDDEYKPIPTDSEKSLDSERESKRSKKNVVRKKSSSRLTKKKSTVTTKEEVVIVVPDGVSVPPIPSIPKGVDGKRAAVSRKDDGYGGLGHEIF</sequence>
<dbReference type="GeneID" id="54581894"/>
<feature type="compositionally biased region" description="Basic residues" evidence="1">
    <location>
        <begin position="329"/>
        <end position="349"/>
    </location>
</feature>
<gene>
    <name evidence="2" type="ORF">BU26DRAFT_517376</name>
</gene>
<name>A0A6A6IIW7_9PLEO</name>
<feature type="compositionally biased region" description="Low complexity" evidence="1">
    <location>
        <begin position="184"/>
        <end position="209"/>
    </location>
</feature>
<reference evidence="2" key="1">
    <citation type="journal article" date="2020" name="Stud. Mycol.">
        <title>101 Dothideomycetes genomes: a test case for predicting lifestyles and emergence of pathogens.</title>
        <authorList>
            <person name="Haridas S."/>
            <person name="Albert R."/>
            <person name="Binder M."/>
            <person name="Bloem J."/>
            <person name="Labutti K."/>
            <person name="Salamov A."/>
            <person name="Andreopoulos B."/>
            <person name="Baker S."/>
            <person name="Barry K."/>
            <person name="Bills G."/>
            <person name="Bluhm B."/>
            <person name="Cannon C."/>
            <person name="Castanera R."/>
            <person name="Culley D."/>
            <person name="Daum C."/>
            <person name="Ezra D."/>
            <person name="Gonzalez J."/>
            <person name="Henrissat B."/>
            <person name="Kuo A."/>
            <person name="Liang C."/>
            <person name="Lipzen A."/>
            <person name="Lutzoni F."/>
            <person name="Magnuson J."/>
            <person name="Mondo S."/>
            <person name="Nolan M."/>
            <person name="Ohm R."/>
            <person name="Pangilinan J."/>
            <person name="Park H.-J."/>
            <person name="Ramirez L."/>
            <person name="Alfaro M."/>
            <person name="Sun H."/>
            <person name="Tritt A."/>
            <person name="Yoshinaga Y."/>
            <person name="Zwiers L.-H."/>
            <person name="Turgeon B."/>
            <person name="Goodwin S."/>
            <person name="Spatafora J."/>
            <person name="Crous P."/>
            <person name="Grigoriev I."/>
        </authorList>
    </citation>
    <scope>NUCLEOTIDE SEQUENCE</scope>
    <source>
        <strain evidence="2">CBS 122368</strain>
    </source>
</reference>
<dbReference type="OrthoDB" id="5226996at2759"/>
<dbReference type="RefSeq" id="XP_033685549.1">
    <property type="nucleotide sequence ID" value="XM_033828564.1"/>
</dbReference>
<evidence type="ECO:0000313" key="2">
    <source>
        <dbReference type="EMBL" id="KAF2250545.1"/>
    </source>
</evidence>
<feature type="region of interest" description="Disordered" evidence="1">
    <location>
        <begin position="364"/>
        <end position="399"/>
    </location>
</feature>
<evidence type="ECO:0000313" key="3">
    <source>
        <dbReference type="Proteomes" id="UP000800094"/>
    </source>
</evidence>
<dbReference type="Proteomes" id="UP000800094">
    <property type="component" value="Unassembled WGS sequence"/>
</dbReference>
<organism evidence="2 3">
    <name type="scientific">Trematosphaeria pertusa</name>
    <dbReference type="NCBI Taxonomy" id="390896"/>
    <lineage>
        <taxon>Eukaryota</taxon>
        <taxon>Fungi</taxon>
        <taxon>Dikarya</taxon>
        <taxon>Ascomycota</taxon>
        <taxon>Pezizomycotina</taxon>
        <taxon>Dothideomycetes</taxon>
        <taxon>Pleosporomycetidae</taxon>
        <taxon>Pleosporales</taxon>
        <taxon>Massarineae</taxon>
        <taxon>Trematosphaeriaceae</taxon>
        <taxon>Trematosphaeria</taxon>
    </lineage>
</organism>